<organism evidence="1">
    <name type="scientific">anaerobic digester metagenome</name>
    <dbReference type="NCBI Taxonomy" id="1263854"/>
    <lineage>
        <taxon>unclassified sequences</taxon>
        <taxon>metagenomes</taxon>
        <taxon>ecological metagenomes</taxon>
    </lineage>
</organism>
<evidence type="ECO:0000313" key="1">
    <source>
        <dbReference type="EMBL" id="VFU17156.1"/>
    </source>
</evidence>
<reference evidence="1" key="1">
    <citation type="submission" date="2019-03" db="EMBL/GenBank/DDBJ databases">
        <authorList>
            <person name="Hao L."/>
        </authorList>
    </citation>
    <scope>NUCLEOTIDE SEQUENCE</scope>
</reference>
<gene>
    <name evidence="1" type="ORF">SCFA_620016</name>
</gene>
<protein>
    <submittedName>
        <fullName evidence="1">Uncharacterized protein</fullName>
    </submittedName>
</protein>
<proteinExistence type="predicted"/>
<sequence length="24" mass="2700">MAKDPAPDYPCIDSNLWQQIISGH</sequence>
<dbReference type="AlphaFoldDB" id="A0A485M2Y9"/>
<name>A0A485M2Y9_9ZZZZ</name>
<dbReference type="EMBL" id="CAADRM010000128">
    <property type="protein sequence ID" value="VFU17156.1"/>
    <property type="molecule type" value="Genomic_DNA"/>
</dbReference>
<accession>A0A485M2Y9</accession>